<keyword evidence="2" id="KW-1185">Reference proteome</keyword>
<reference evidence="1 2" key="1">
    <citation type="submission" date="2024-04" db="EMBL/GenBank/DDBJ databases">
        <title>genome sequences of Mucor flavus KT1a and Helicostylum pulchrum KT1b strains isolated from the surface of a dry-aged beef.</title>
        <authorList>
            <person name="Toyotome T."/>
            <person name="Hosono M."/>
            <person name="Torimaru M."/>
            <person name="Fukuda K."/>
            <person name="Mikami N."/>
        </authorList>
    </citation>
    <scope>NUCLEOTIDE SEQUENCE [LARGE SCALE GENOMIC DNA]</scope>
    <source>
        <strain evidence="1 2">KT1a</strain>
    </source>
</reference>
<name>A0ABP9Z2E8_9FUNG</name>
<dbReference type="SUPFAM" id="SSF81901">
    <property type="entry name" value="HCP-like"/>
    <property type="match status" value="1"/>
</dbReference>
<protein>
    <submittedName>
        <fullName evidence="1">Uncharacterized protein</fullName>
    </submittedName>
</protein>
<organism evidence="1 2">
    <name type="scientific">Mucor flavus</name>
    <dbReference type="NCBI Taxonomy" id="439312"/>
    <lineage>
        <taxon>Eukaryota</taxon>
        <taxon>Fungi</taxon>
        <taxon>Fungi incertae sedis</taxon>
        <taxon>Mucoromycota</taxon>
        <taxon>Mucoromycotina</taxon>
        <taxon>Mucoromycetes</taxon>
        <taxon>Mucorales</taxon>
        <taxon>Mucorineae</taxon>
        <taxon>Mucoraceae</taxon>
        <taxon>Mucor</taxon>
    </lineage>
</organism>
<gene>
    <name evidence="1" type="ORF">MFLAVUS_006759</name>
</gene>
<accession>A0ABP9Z2E8</accession>
<sequence>MLARQHYEKAFNCGQVRAVLALAKFYTLGLGVRKEDKKVEEWTIKAMSATMLDQSPPDIFPFVRMFD</sequence>
<comment type="caution">
    <text evidence="1">The sequence shown here is derived from an EMBL/GenBank/DDBJ whole genome shotgun (WGS) entry which is preliminary data.</text>
</comment>
<evidence type="ECO:0000313" key="2">
    <source>
        <dbReference type="Proteomes" id="UP001473302"/>
    </source>
</evidence>
<dbReference type="InterPro" id="IPR011990">
    <property type="entry name" value="TPR-like_helical_dom_sf"/>
</dbReference>
<proteinExistence type="predicted"/>
<dbReference type="Gene3D" id="1.25.40.10">
    <property type="entry name" value="Tetratricopeptide repeat domain"/>
    <property type="match status" value="1"/>
</dbReference>
<evidence type="ECO:0000313" key="1">
    <source>
        <dbReference type="EMBL" id="GAA5813284.1"/>
    </source>
</evidence>
<dbReference type="EMBL" id="BAABUK010000016">
    <property type="protein sequence ID" value="GAA5813284.1"/>
    <property type="molecule type" value="Genomic_DNA"/>
</dbReference>
<dbReference type="Proteomes" id="UP001473302">
    <property type="component" value="Unassembled WGS sequence"/>
</dbReference>